<dbReference type="Pfam" id="PF01408">
    <property type="entry name" value="GFO_IDH_MocA"/>
    <property type="match status" value="1"/>
</dbReference>
<name>W6N3N4_CLOTY</name>
<dbReference type="RefSeq" id="WP_017750454.1">
    <property type="nucleotide sequence ID" value="NZ_CBXI010000008.1"/>
</dbReference>
<dbReference type="InterPro" id="IPR036291">
    <property type="entry name" value="NAD(P)-bd_dom_sf"/>
</dbReference>
<feature type="domain" description="Gfo/Idh/MocA-like oxidoreductase N-terminal" evidence="3">
    <location>
        <begin position="4"/>
        <end position="119"/>
    </location>
</feature>
<dbReference type="GO" id="GO:0000166">
    <property type="term" value="F:nucleotide binding"/>
    <property type="evidence" value="ECO:0007669"/>
    <property type="project" value="InterPro"/>
</dbReference>
<dbReference type="OrthoDB" id="9783105at2"/>
<dbReference type="InterPro" id="IPR000683">
    <property type="entry name" value="Gfo/Idh/MocA-like_OxRdtase_N"/>
</dbReference>
<dbReference type="PANTHER" id="PTHR22604:SF105">
    <property type="entry name" value="TRANS-1,2-DIHYDROBENZENE-1,2-DIOL DEHYDROGENASE"/>
    <property type="match status" value="1"/>
</dbReference>
<evidence type="ECO:0000256" key="1">
    <source>
        <dbReference type="ARBA" id="ARBA00010928"/>
    </source>
</evidence>
<sequence>MNNIKWAILGPGNIASEFAKALCEVNGSIYAVGSRSLEKANKFASKFNVEKTYGNYDEMLRDDAIDVVYVSTPHCSHYEYIMKSLENNKHVLCEKAITVNRNQLNDIVELAQKKGLVVAEAMTIYHMPLYKKLKEIVQSGKLGKLKMVQVSFGSCKEYDVKNRFFNMELAGGAILDIGTYALSFTRYFLSSQPKEVLTTVKKFETGVDEQSGIILKNPDDEMAVISLTMRAKMPKRGVVAGELGFITVDNFPRADKAVITYVDGISETIETGYTSKALNYEVEDMTRYIKNKSSRDTLKLSVDVMDIISEVRTQWGIKYPFE</sequence>
<dbReference type="InterPro" id="IPR050984">
    <property type="entry name" value="Gfo/Idh/MocA_domain"/>
</dbReference>
<proteinExistence type="inferred from homology"/>
<dbReference type="Gene3D" id="3.30.360.10">
    <property type="entry name" value="Dihydrodipicolinate Reductase, domain 2"/>
    <property type="match status" value="1"/>
</dbReference>
<dbReference type="GO" id="GO:0016491">
    <property type="term" value="F:oxidoreductase activity"/>
    <property type="evidence" value="ECO:0007669"/>
    <property type="project" value="UniProtKB-KW"/>
</dbReference>
<dbReference type="AlphaFoldDB" id="W6N3N4"/>
<dbReference type="Pfam" id="PF22725">
    <property type="entry name" value="GFO_IDH_MocA_C3"/>
    <property type="match status" value="1"/>
</dbReference>
<dbReference type="PANTHER" id="PTHR22604">
    <property type="entry name" value="OXIDOREDUCTASES"/>
    <property type="match status" value="1"/>
</dbReference>
<protein>
    <submittedName>
        <fullName evidence="5">Oxidoreductase, Gfo/Idh/MocA family</fullName>
    </submittedName>
</protein>
<reference evidence="5 6" key="1">
    <citation type="journal article" date="2015" name="Genome Announc.">
        <title>Draft Genome Sequence of Clostridium tyrobutyricum Strain DIVETGP, Isolated from Cow's Milk for Grana Padano Production.</title>
        <authorList>
            <person name="Soggiu A."/>
            <person name="Piras C."/>
            <person name="Gaiarsa S."/>
            <person name="Sassera D."/>
            <person name="Roncada P."/>
            <person name="Bendixen E."/>
            <person name="Brasca M."/>
            <person name="Bonizzi L."/>
        </authorList>
    </citation>
    <scope>NUCLEOTIDE SEQUENCE [LARGE SCALE GENOMIC DNA]</scope>
    <source>
        <strain evidence="5 6">DIVETGP</strain>
    </source>
</reference>
<accession>W6N3N4</accession>
<evidence type="ECO:0000313" key="6">
    <source>
        <dbReference type="Proteomes" id="UP000019482"/>
    </source>
</evidence>
<organism evidence="5 6">
    <name type="scientific">Clostridium tyrobutyricum DIVETGP</name>
    <dbReference type="NCBI Taxonomy" id="1408889"/>
    <lineage>
        <taxon>Bacteria</taxon>
        <taxon>Bacillati</taxon>
        <taxon>Bacillota</taxon>
        <taxon>Clostridia</taxon>
        <taxon>Eubacteriales</taxon>
        <taxon>Clostridiaceae</taxon>
        <taxon>Clostridium</taxon>
    </lineage>
</organism>
<feature type="domain" description="GFO/IDH/MocA-like oxidoreductase" evidence="4">
    <location>
        <begin position="130"/>
        <end position="246"/>
    </location>
</feature>
<dbReference type="SUPFAM" id="SSF51735">
    <property type="entry name" value="NAD(P)-binding Rossmann-fold domains"/>
    <property type="match status" value="1"/>
</dbReference>
<dbReference type="EMBL" id="CBXI010000008">
    <property type="protein sequence ID" value="CDL90550.1"/>
    <property type="molecule type" value="Genomic_DNA"/>
</dbReference>
<dbReference type="SUPFAM" id="SSF55347">
    <property type="entry name" value="Glyceraldehyde-3-phosphate dehydrogenase-like, C-terminal domain"/>
    <property type="match status" value="1"/>
</dbReference>
<gene>
    <name evidence="5" type="ORF">CTDIVETGP_0620</name>
</gene>
<keyword evidence="2" id="KW-0560">Oxidoreductase</keyword>
<keyword evidence="6" id="KW-1185">Reference proteome</keyword>
<dbReference type="GeneID" id="29420035"/>
<dbReference type="Proteomes" id="UP000019482">
    <property type="component" value="Unassembled WGS sequence"/>
</dbReference>
<comment type="caution">
    <text evidence="5">The sequence shown here is derived from an EMBL/GenBank/DDBJ whole genome shotgun (WGS) entry which is preliminary data.</text>
</comment>
<comment type="similarity">
    <text evidence="1">Belongs to the Gfo/Idh/MocA family.</text>
</comment>
<evidence type="ECO:0000256" key="2">
    <source>
        <dbReference type="ARBA" id="ARBA00023002"/>
    </source>
</evidence>
<evidence type="ECO:0000259" key="3">
    <source>
        <dbReference type="Pfam" id="PF01408"/>
    </source>
</evidence>
<dbReference type="Gene3D" id="3.40.50.720">
    <property type="entry name" value="NAD(P)-binding Rossmann-like Domain"/>
    <property type="match status" value="1"/>
</dbReference>
<evidence type="ECO:0000259" key="4">
    <source>
        <dbReference type="Pfam" id="PF22725"/>
    </source>
</evidence>
<evidence type="ECO:0000313" key="5">
    <source>
        <dbReference type="EMBL" id="CDL90550.1"/>
    </source>
</evidence>
<dbReference type="InterPro" id="IPR055170">
    <property type="entry name" value="GFO_IDH_MocA-like_dom"/>
</dbReference>